<dbReference type="KEGG" id="apo:Arcpr_0911"/>
<gene>
    <name evidence="2" type="ordered locus">Arcpr_0911</name>
</gene>
<dbReference type="AlphaFoldDB" id="D2RI47"/>
<dbReference type="STRING" id="572546.Arcpr_0911"/>
<feature type="compositionally biased region" description="Basic and acidic residues" evidence="1">
    <location>
        <begin position="82"/>
        <end position="101"/>
    </location>
</feature>
<reference evidence="2 3" key="1">
    <citation type="journal article" date="2010" name="Stand. Genomic Sci.">
        <title>Complete genome sequence of Archaeoglobus profundus type strain (AV18).</title>
        <authorList>
            <person name="von Jan M."/>
            <person name="Lapidus A."/>
            <person name="Del Rio T.G."/>
            <person name="Copeland A."/>
            <person name="Tice H."/>
            <person name="Cheng J.F."/>
            <person name="Lucas S."/>
            <person name="Chen F."/>
            <person name="Nolan M."/>
            <person name="Goodwin L."/>
            <person name="Han C."/>
            <person name="Pitluck S."/>
            <person name="Liolios K."/>
            <person name="Ivanova N."/>
            <person name="Mavromatis K."/>
            <person name="Ovchinnikova G."/>
            <person name="Chertkov O."/>
            <person name="Pati A."/>
            <person name="Chen A."/>
            <person name="Palaniappan K."/>
            <person name="Land M."/>
            <person name="Hauser L."/>
            <person name="Chang Y.J."/>
            <person name="Jeffries C.D."/>
            <person name="Saunders E."/>
            <person name="Brettin T."/>
            <person name="Detter J.C."/>
            <person name="Chain P."/>
            <person name="Eichinger K."/>
            <person name="Huber H."/>
            <person name="Spring S."/>
            <person name="Rohde M."/>
            <person name="Goker M."/>
            <person name="Wirth R."/>
            <person name="Woyke T."/>
            <person name="Bristow J."/>
            <person name="Eisen J.A."/>
            <person name="Markowitz V."/>
            <person name="Hugenholtz P."/>
            <person name="Kyrpides N.C."/>
            <person name="Klenk H.P."/>
        </authorList>
    </citation>
    <scope>NUCLEOTIDE SEQUENCE [LARGE SCALE GENOMIC DNA]</scope>
    <source>
        <strain evidence="3">DSM 5631 / JCM 9629 / NBRC 100127 / Av18</strain>
    </source>
</reference>
<dbReference type="Proteomes" id="UP000001901">
    <property type="component" value="Chromosome"/>
</dbReference>
<name>D2RI47_ARCPA</name>
<sequence length="101" mass="11369">MIIVGEYCDLMELFVETANKRGVLQVLVSNMNIAQLLVRKAGERFATEDPELSKKLHEIADKMGDIISELVEVFRNSGSPRHSRDLNPGREEKGEEVKAVE</sequence>
<evidence type="ECO:0000256" key="1">
    <source>
        <dbReference type="SAM" id="MobiDB-lite"/>
    </source>
</evidence>
<dbReference type="PaxDb" id="572546-Arcpr_0911"/>
<accession>D2RI47</accession>
<dbReference type="GeneID" id="8739576"/>
<organism evidence="2 3">
    <name type="scientific">Archaeoglobus profundus (strain DSM 5631 / JCM 9629 / NBRC 100127 / Av18)</name>
    <dbReference type="NCBI Taxonomy" id="572546"/>
    <lineage>
        <taxon>Archaea</taxon>
        <taxon>Methanobacteriati</taxon>
        <taxon>Methanobacteriota</taxon>
        <taxon>Archaeoglobi</taxon>
        <taxon>Archaeoglobales</taxon>
        <taxon>Archaeoglobaceae</taxon>
        <taxon>Archaeoglobus</taxon>
    </lineage>
</organism>
<dbReference type="HOGENOM" id="CLU_2284902_0_0_2"/>
<evidence type="ECO:0000313" key="3">
    <source>
        <dbReference type="Proteomes" id="UP000001901"/>
    </source>
</evidence>
<evidence type="ECO:0000313" key="2">
    <source>
        <dbReference type="EMBL" id="ADB57972.1"/>
    </source>
</evidence>
<dbReference type="EMBL" id="CP001857">
    <property type="protein sequence ID" value="ADB57972.1"/>
    <property type="molecule type" value="Genomic_DNA"/>
</dbReference>
<proteinExistence type="predicted"/>
<protein>
    <submittedName>
        <fullName evidence="2">Uncharacterized protein</fullName>
    </submittedName>
</protein>
<feature type="region of interest" description="Disordered" evidence="1">
    <location>
        <begin position="77"/>
        <end position="101"/>
    </location>
</feature>
<keyword evidence="3" id="KW-1185">Reference proteome</keyword>
<dbReference type="RefSeq" id="WP_012940308.1">
    <property type="nucleotide sequence ID" value="NC_013741.1"/>
</dbReference>